<dbReference type="Gene3D" id="3.30.1330.230">
    <property type="match status" value="1"/>
</dbReference>
<sequence length="387" mass="41717">MIPLDISATLDPATGIARAVRAFPPQSPDRPLWSVAVDIGMGERRDDQSALDITWVGAAGVRQGATFVRAAGEAVERWALLSRAPLPRADPSTPHAPAGMSWAGAPQQEDRYSGVFFDGVDRQEVGVPASAVDYPPLRDSELVDPGPSGTAAGMGFDRALQSACKETIERDAAMRGWSRPQTASRLESTPLERILAGETARLLAPVAAAGVDLRVVRLPAVGGVDVLLALAIDRARSVVGAGLGLESLAQHALLRAVQEALQIRTLLLDLRRLEGTREVALPIRREIDRARFWAGASAVRAADDWLALVPEARDPAADVAPVRDWVALLPRRTVVDLTPRLPERARELNWAVVRVFCPDLRPLRMSEALAWNAPVEPAAHTFPHPFV</sequence>
<dbReference type="Proteomes" id="UP000680132">
    <property type="component" value="Unassembled WGS sequence"/>
</dbReference>
<dbReference type="PANTHER" id="PTHR37809:SF1">
    <property type="entry name" value="RIBOSOMAL PROTEIN S12 METHYLTHIOTRANSFERASE ACCESSORY FACTOR YCAO"/>
    <property type="match status" value="1"/>
</dbReference>
<accession>A0A939TR07</accession>
<dbReference type="PROSITE" id="PS51664">
    <property type="entry name" value="YCAO"/>
    <property type="match status" value="1"/>
</dbReference>
<proteinExistence type="predicted"/>
<reference evidence="3" key="1">
    <citation type="submission" date="2021-03" db="EMBL/GenBank/DDBJ databases">
        <title>Microbacterium sp. nov., a novel actinobacterium isolated from cow dung.</title>
        <authorList>
            <person name="Zhang L."/>
        </authorList>
    </citation>
    <scope>NUCLEOTIDE SEQUENCE</scope>
    <source>
        <strain evidence="3">NEAU-LLB</strain>
    </source>
</reference>
<evidence type="ECO:0000256" key="1">
    <source>
        <dbReference type="SAM" id="MobiDB-lite"/>
    </source>
</evidence>
<keyword evidence="4" id="KW-1185">Reference proteome</keyword>
<dbReference type="EMBL" id="JAGFOA010000003">
    <property type="protein sequence ID" value="MBO3663646.1"/>
    <property type="molecule type" value="Genomic_DNA"/>
</dbReference>
<protein>
    <submittedName>
        <fullName evidence="3">YcaO-like family protein</fullName>
    </submittedName>
</protein>
<gene>
    <name evidence="3" type="ORF">J5V96_08965</name>
</gene>
<dbReference type="Pfam" id="PF02624">
    <property type="entry name" value="YcaO"/>
    <property type="match status" value="1"/>
</dbReference>
<name>A0A939TR07_9MICO</name>
<comment type="caution">
    <text evidence="3">The sequence shown here is derived from an EMBL/GenBank/DDBJ whole genome shotgun (WGS) entry which is preliminary data.</text>
</comment>
<organism evidence="3 4">
    <name type="scientific">Microbacterium stercoris</name>
    <dbReference type="NCBI Taxonomy" id="2820289"/>
    <lineage>
        <taxon>Bacteria</taxon>
        <taxon>Bacillati</taxon>
        <taxon>Actinomycetota</taxon>
        <taxon>Actinomycetes</taxon>
        <taxon>Micrococcales</taxon>
        <taxon>Microbacteriaceae</taxon>
        <taxon>Microbacterium</taxon>
    </lineage>
</organism>
<dbReference type="InterPro" id="IPR003776">
    <property type="entry name" value="YcaO-like_dom"/>
</dbReference>
<feature type="domain" description="YcaO" evidence="2">
    <location>
        <begin position="58"/>
        <end position="387"/>
    </location>
</feature>
<dbReference type="AlphaFoldDB" id="A0A939TR07"/>
<dbReference type="RefSeq" id="WP_208502943.1">
    <property type="nucleotide sequence ID" value="NZ_JAGFOA010000003.1"/>
</dbReference>
<evidence type="ECO:0000259" key="2">
    <source>
        <dbReference type="PROSITE" id="PS51664"/>
    </source>
</evidence>
<dbReference type="PANTHER" id="PTHR37809">
    <property type="entry name" value="RIBOSOMAL PROTEIN S12 METHYLTHIOTRANSFERASE ACCESSORY FACTOR YCAO"/>
    <property type="match status" value="1"/>
</dbReference>
<evidence type="ECO:0000313" key="3">
    <source>
        <dbReference type="EMBL" id="MBO3663646.1"/>
    </source>
</evidence>
<evidence type="ECO:0000313" key="4">
    <source>
        <dbReference type="Proteomes" id="UP000680132"/>
    </source>
</evidence>
<feature type="region of interest" description="Disordered" evidence="1">
    <location>
        <begin position="86"/>
        <end position="105"/>
    </location>
</feature>